<dbReference type="Proteomes" id="UP001152795">
    <property type="component" value="Unassembled WGS sequence"/>
</dbReference>
<accession>A0A6S7HQG4</accession>
<protein>
    <submittedName>
        <fullName evidence="1">Uncharacterized protein</fullName>
    </submittedName>
</protein>
<proteinExistence type="predicted"/>
<organism evidence="1 2">
    <name type="scientific">Paramuricea clavata</name>
    <name type="common">Red gorgonian</name>
    <name type="synonym">Violescent sea-whip</name>
    <dbReference type="NCBI Taxonomy" id="317549"/>
    <lineage>
        <taxon>Eukaryota</taxon>
        <taxon>Metazoa</taxon>
        <taxon>Cnidaria</taxon>
        <taxon>Anthozoa</taxon>
        <taxon>Octocorallia</taxon>
        <taxon>Malacalcyonacea</taxon>
        <taxon>Plexauridae</taxon>
        <taxon>Paramuricea</taxon>
    </lineage>
</organism>
<evidence type="ECO:0000313" key="1">
    <source>
        <dbReference type="EMBL" id="CAB4008295.1"/>
    </source>
</evidence>
<dbReference type="EMBL" id="CACRXK020006080">
    <property type="protein sequence ID" value="CAB4008295.1"/>
    <property type="molecule type" value="Genomic_DNA"/>
</dbReference>
<dbReference type="OrthoDB" id="2444812at2759"/>
<keyword evidence="2" id="KW-1185">Reference proteome</keyword>
<gene>
    <name evidence="1" type="ORF">PACLA_8A055777</name>
</gene>
<dbReference type="AlphaFoldDB" id="A0A6S7HQG4"/>
<name>A0A6S7HQG4_PARCT</name>
<reference evidence="1" key="1">
    <citation type="submission" date="2020-04" db="EMBL/GenBank/DDBJ databases">
        <authorList>
            <person name="Alioto T."/>
            <person name="Alioto T."/>
            <person name="Gomez Garrido J."/>
        </authorList>
    </citation>
    <scope>NUCLEOTIDE SEQUENCE</scope>
    <source>
        <strain evidence="1">A484AB</strain>
    </source>
</reference>
<comment type="caution">
    <text evidence="1">The sequence shown here is derived from an EMBL/GenBank/DDBJ whole genome shotgun (WGS) entry which is preliminary data.</text>
</comment>
<evidence type="ECO:0000313" key="2">
    <source>
        <dbReference type="Proteomes" id="UP001152795"/>
    </source>
</evidence>
<sequence>MFEIAVEEKIFLVQPIQAPSRFWELHIGQVMLHVKFKVLSKTAVPLNSKPCSNDVFGDTWRGHTKSLLIVYRYGRNTPQMKIAAENSCISVSIREPQPYADLIDPQNLLEDSDRFALVSLNGMFISCDSQLKLVAAGTTAEQGCKLIVRKDISTSPCFKMQNETGKFFTVGDGNYLYATGNKLFLFYYFHNKFNCCQSKYIFSQSLGIILQYVIGLQCHGIKGYGKFY</sequence>